<evidence type="ECO:0000256" key="5">
    <source>
        <dbReference type="PROSITE-ProRule" id="PRU10141"/>
    </source>
</evidence>
<evidence type="ECO:0000256" key="4">
    <source>
        <dbReference type="ARBA" id="ARBA00022840"/>
    </source>
</evidence>
<dbReference type="SMART" id="SM00028">
    <property type="entry name" value="TPR"/>
    <property type="match status" value="6"/>
</dbReference>
<dbReference type="Gene3D" id="3.30.200.20">
    <property type="entry name" value="Phosphorylase Kinase, domain 1"/>
    <property type="match status" value="1"/>
</dbReference>
<keyword evidence="8" id="KW-1185">Reference proteome</keyword>
<evidence type="ECO:0000256" key="3">
    <source>
        <dbReference type="ARBA" id="ARBA00022777"/>
    </source>
</evidence>
<dbReference type="PROSITE" id="PS00107">
    <property type="entry name" value="PROTEIN_KINASE_ATP"/>
    <property type="match status" value="1"/>
</dbReference>
<feature type="binding site" evidence="5">
    <location>
        <position position="117"/>
    </location>
    <ligand>
        <name>ATP</name>
        <dbReference type="ChEBI" id="CHEBI:30616"/>
    </ligand>
</feature>
<dbReference type="InterPro" id="IPR011990">
    <property type="entry name" value="TPR-like_helical_dom_sf"/>
</dbReference>
<dbReference type="InterPro" id="IPR019734">
    <property type="entry name" value="TPR_rpt"/>
</dbReference>
<dbReference type="Gene3D" id="1.10.510.10">
    <property type="entry name" value="Transferase(Phosphotransferase) domain 1"/>
    <property type="match status" value="1"/>
</dbReference>
<dbReference type="SUPFAM" id="SSF48452">
    <property type="entry name" value="TPR-like"/>
    <property type="match status" value="4"/>
</dbReference>
<evidence type="ECO:0000256" key="1">
    <source>
        <dbReference type="ARBA" id="ARBA00022679"/>
    </source>
</evidence>
<keyword evidence="4 5" id="KW-0067">ATP-binding</keyword>
<name>A0A4R2I3P6_9GAMM</name>
<keyword evidence="3 7" id="KW-0418">Kinase</keyword>
<dbReference type="PROSITE" id="PS00108">
    <property type="entry name" value="PROTEIN_KINASE_ST"/>
    <property type="match status" value="1"/>
</dbReference>
<organism evidence="7 8">
    <name type="scientific">Dokdonella fugitiva</name>
    <dbReference type="NCBI Taxonomy" id="328517"/>
    <lineage>
        <taxon>Bacteria</taxon>
        <taxon>Pseudomonadati</taxon>
        <taxon>Pseudomonadota</taxon>
        <taxon>Gammaproteobacteria</taxon>
        <taxon>Lysobacterales</taxon>
        <taxon>Rhodanobacteraceae</taxon>
        <taxon>Dokdonella</taxon>
    </lineage>
</organism>
<dbReference type="CDD" id="cd14014">
    <property type="entry name" value="STKc_PknB_like"/>
    <property type="match status" value="1"/>
</dbReference>
<dbReference type="RefSeq" id="WP_131999593.1">
    <property type="nucleotide sequence ID" value="NZ_SLWQ01000008.1"/>
</dbReference>
<evidence type="ECO:0000256" key="2">
    <source>
        <dbReference type="ARBA" id="ARBA00022741"/>
    </source>
</evidence>
<dbReference type="GO" id="GO:0004674">
    <property type="term" value="F:protein serine/threonine kinase activity"/>
    <property type="evidence" value="ECO:0007669"/>
    <property type="project" value="TreeGrafter"/>
</dbReference>
<protein>
    <submittedName>
        <fullName evidence="7">Serine/threonine-protein kinase</fullName>
    </submittedName>
</protein>
<dbReference type="InterPro" id="IPR011009">
    <property type="entry name" value="Kinase-like_dom_sf"/>
</dbReference>
<evidence type="ECO:0000313" key="8">
    <source>
        <dbReference type="Proteomes" id="UP000294862"/>
    </source>
</evidence>
<dbReference type="SMART" id="SM00220">
    <property type="entry name" value="S_TKc"/>
    <property type="match status" value="1"/>
</dbReference>
<keyword evidence="1" id="KW-0808">Transferase</keyword>
<sequence length="976" mass="105904">MNTPPGEPLFAPERWREVRRLLARLEALDDDGRAAELARIAAGDAELAHAVRTLMDDAGAATERLSGDFDRLFAGESEMPAAVGPFRLLRRLGEGGMGTVYLAERHGADFTQRVALKLLDRVASAPRLAARERRILAALAHPNITAFVDAGTDDGRAWLAMEYVDGEPLLEGCERRALDVRARVALFDQVCAAVAHAHAQLVVHRDLKPSNVYLSRAGVAKLLDFGIAQVLDPSDEKTPATRVFTPEYAAPEQLRGERVTTATDVYALGLLLYELVVGHRLPAAARERATDWTTAELARQASTDTREAETGPDGRTVARLLRGDLGRIIAHALEPSPDRRYGSVELLREDLARWLGHRPLTLARPGLAYALGRFVRRNRLAVSIAAIAVLALVAATTIALWQARARADEARRALAQARRAEAMQQFLSDVIRQASPDENGGEPITPHQLLEKGERLADGFAGQPELQAEVLAQLGELYLALSDPDSAGRALERARQLADAPSMPTGVRARVLLALTQWEAVVARFDDALAHARESLALYRGEPDTQAKTIAEVDISIAQALDGKGDAAETEKFLREAVARDSAALGDHDDSVAELWLLLGYTLAVRGELDEAERASRKGVEGYRAVYGDDGFEVAHALNELALVLSWRKEGLAAAEDALRDAVRIFRKLVGETHQKTLSAERNLITMMERRGRYLEALPEREALAARAARPGVTTPRELATHYLALAMDYAQVGRFADAEETLRRSLALGEQAQGPRSVADQGARNELGDVLLLLGRDGEAERVLREAIAIQQDQQPDDTARLKRLQASLGEVLHIEGRDGEALPLLVEATTLAASVPETDVSRPLALACLAEVQLGVGDATTAAATARSALDYARKAYPPGHPKLGFALYALARADLALGKPQEAESLLRETLKLRATVHAAAHPRMLEANVALAEALTAEGKADEARMLRDGVEPLLDAALPYHRALRARLAQR</sequence>
<feature type="domain" description="Protein kinase" evidence="6">
    <location>
        <begin position="86"/>
        <end position="355"/>
    </location>
</feature>
<dbReference type="GO" id="GO:0005524">
    <property type="term" value="F:ATP binding"/>
    <property type="evidence" value="ECO:0007669"/>
    <property type="project" value="UniProtKB-UniRule"/>
</dbReference>
<dbReference type="InterPro" id="IPR008271">
    <property type="entry name" value="Ser/Thr_kinase_AS"/>
</dbReference>
<comment type="caution">
    <text evidence="7">The sequence shown here is derived from an EMBL/GenBank/DDBJ whole genome shotgun (WGS) entry which is preliminary data.</text>
</comment>
<reference evidence="7 8" key="1">
    <citation type="journal article" date="2015" name="Stand. Genomic Sci.">
        <title>Genomic Encyclopedia of Bacterial and Archaeal Type Strains, Phase III: the genomes of soil and plant-associated and newly described type strains.</title>
        <authorList>
            <person name="Whitman W.B."/>
            <person name="Woyke T."/>
            <person name="Klenk H.P."/>
            <person name="Zhou Y."/>
            <person name="Lilburn T.G."/>
            <person name="Beck B.J."/>
            <person name="De Vos P."/>
            <person name="Vandamme P."/>
            <person name="Eisen J.A."/>
            <person name="Garrity G."/>
            <person name="Hugenholtz P."/>
            <person name="Kyrpides N.C."/>
        </authorList>
    </citation>
    <scope>NUCLEOTIDE SEQUENCE [LARGE SCALE GENOMIC DNA]</scope>
    <source>
        <strain evidence="7 8">A3</strain>
    </source>
</reference>
<dbReference type="PROSITE" id="PS50011">
    <property type="entry name" value="PROTEIN_KINASE_DOM"/>
    <property type="match status" value="1"/>
</dbReference>
<dbReference type="OrthoDB" id="9783151at2"/>
<dbReference type="PANTHER" id="PTHR43289">
    <property type="entry name" value="MITOGEN-ACTIVATED PROTEIN KINASE KINASE KINASE 20-RELATED"/>
    <property type="match status" value="1"/>
</dbReference>
<evidence type="ECO:0000259" key="6">
    <source>
        <dbReference type="PROSITE" id="PS50011"/>
    </source>
</evidence>
<evidence type="ECO:0000313" key="7">
    <source>
        <dbReference type="EMBL" id="TCO38356.1"/>
    </source>
</evidence>
<dbReference type="InterPro" id="IPR017441">
    <property type="entry name" value="Protein_kinase_ATP_BS"/>
</dbReference>
<dbReference type="EMBL" id="SLWQ01000008">
    <property type="protein sequence ID" value="TCO38356.1"/>
    <property type="molecule type" value="Genomic_DNA"/>
</dbReference>
<dbReference type="AlphaFoldDB" id="A0A4R2I3P6"/>
<dbReference type="Proteomes" id="UP000294862">
    <property type="component" value="Unassembled WGS sequence"/>
</dbReference>
<dbReference type="SUPFAM" id="SSF56112">
    <property type="entry name" value="Protein kinase-like (PK-like)"/>
    <property type="match status" value="1"/>
</dbReference>
<gene>
    <name evidence="7" type="ORF">EV148_108194</name>
</gene>
<dbReference type="PANTHER" id="PTHR43289:SF34">
    <property type="entry name" value="SERINE_THREONINE-PROTEIN KINASE YBDM-RELATED"/>
    <property type="match status" value="1"/>
</dbReference>
<keyword evidence="2 5" id="KW-0547">Nucleotide-binding</keyword>
<proteinExistence type="predicted"/>
<dbReference type="Pfam" id="PF00069">
    <property type="entry name" value="Pkinase"/>
    <property type="match status" value="1"/>
</dbReference>
<dbReference type="Pfam" id="PF13424">
    <property type="entry name" value="TPR_12"/>
    <property type="match status" value="3"/>
</dbReference>
<dbReference type="InterPro" id="IPR000719">
    <property type="entry name" value="Prot_kinase_dom"/>
</dbReference>
<dbReference type="Gene3D" id="1.25.40.10">
    <property type="entry name" value="Tetratricopeptide repeat domain"/>
    <property type="match status" value="4"/>
</dbReference>
<accession>A0A4R2I3P6</accession>